<feature type="disulfide bond" description="Redox-active" evidence="6">
    <location>
        <begin position="69"/>
        <end position="74"/>
    </location>
</feature>
<dbReference type="PIRSF" id="PIRSF000350">
    <property type="entry name" value="Mercury_reductase_MerA"/>
    <property type="match status" value="1"/>
</dbReference>
<feature type="binding site" evidence="5">
    <location>
        <position position="343"/>
    </location>
    <ligand>
        <name>FAD</name>
        <dbReference type="ChEBI" id="CHEBI:57692"/>
    </ligand>
</feature>
<dbReference type="PANTHER" id="PTHR22912">
    <property type="entry name" value="DISULFIDE OXIDOREDUCTASE"/>
    <property type="match status" value="1"/>
</dbReference>
<evidence type="ECO:0000259" key="8">
    <source>
        <dbReference type="Pfam" id="PF02852"/>
    </source>
</evidence>
<dbReference type="SUPFAM" id="SSF51905">
    <property type="entry name" value="FAD/NAD(P)-binding domain"/>
    <property type="match status" value="1"/>
</dbReference>
<feature type="binding site" evidence="5">
    <location>
        <begin position="208"/>
        <end position="215"/>
    </location>
    <ligand>
        <name>NAD(+)</name>
        <dbReference type="ChEBI" id="CHEBI:57540"/>
    </ligand>
</feature>
<feature type="binding site" evidence="5">
    <location>
        <position position="78"/>
    </location>
    <ligand>
        <name>FAD</name>
        <dbReference type="ChEBI" id="CHEBI:57692"/>
    </ligand>
</feature>
<feature type="region of interest" description="Disordered" evidence="7">
    <location>
        <begin position="1"/>
        <end position="29"/>
    </location>
</feature>
<evidence type="ECO:0000256" key="1">
    <source>
        <dbReference type="ARBA" id="ARBA00007532"/>
    </source>
</evidence>
<dbReference type="InterPro" id="IPR036188">
    <property type="entry name" value="FAD/NAD-bd_sf"/>
</dbReference>
<keyword evidence="4 5" id="KW-0520">NAD</keyword>
<evidence type="ECO:0000256" key="6">
    <source>
        <dbReference type="PIRSR" id="PIRSR000350-4"/>
    </source>
</evidence>
<dbReference type="PRINTS" id="PR00411">
    <property type="entry name" value="PNDRDTASEI"/>
</dbReference>
<dbReference type="RefSeq" id="WP_116418796.1">
    <property type="nucleotide sequence ID" value="NZ_NBXC01000018.1"/>
</dbReference>
<feature type="domain" description="Pyridine nucleotide-disulphide oxidoreductase dimerisation" evidence="8">
    <location>
        <begin position="391"/>
        <end position="497"/>
    </location>
</feature>
<dbReference type="InterPro" id="IPR001100">
    <property type="entry name" value="Pyr_nuc-diS_OxRdtase"/>
</dbReference>
<dbReference type="InterPro" id="IPR016156">
    <property type="entry name" value="FAD/NAD-linked_Rdtase_dimer_sf"/>
</dbReference>
<dbReference type="PANTHER" id="PTHR22912:SF151">
    <property type="entry name" value="DIHYDROLIPOYL DEHYDROGENASE, MITOCHONDRIAL"/>
    <property type="match status" value="1"/>
</dbReference>
<dbReference type="Pfam" id="PF02852">
    <property type="entry name" value="Pyr_redox_dim"/>
    <property type="match status" value="1"/>
</dbReference>
<dbReference type="InterPro" id="IPR023753">
    <property type="entry name" value="FAD/NAD-binding_dom"/>
</dbReference>
<evidence type="ECO:0000313" key="11">
    <source>
        <dbReference type="Proteomes" id="UP000257080"/>
    </source>
</evidence>
<dbReference type="GO" id="GO:0006103">
    <property type="term" value="P:2-oxoglutarate metabolic process"/>
    <property type="evidence" value="ECO:0007669"/>
    <property type="project" value="TreeGrafter"/>
</dbReference>
<evidence type="ECO:0000313" key="10">
    <source>
        <dbReference type="EMBL" id="RFA26697.1"/>
    </source>
</evidence>
<comment type="caution">
    <text evidence="10">The sequence shown here is derived from an EMBL/GenBank/DDBJ whole genome shotgun (WGS) entry which is preliminary data.</text>
</comment>
<dbReference type="InterPro" id="IPR050151">
    <property type="entry name" value="Class-I_Pyr_Nuc-Dis_Oxidored"/>
</dbReference>
<dbReference type="OrthoDB" id="9800167at2"/>
<dbReference type="EMBL" id="NBXE01000023">
    <property type="protein sequence ID" value="RFA26697.1"/>
    <property type="molecule type" value="Genomic_DNA"/>
</dbReference>
<feature type="binding site" evidence="5">
    <location>
        <begin position="171"/>
        <end position="173"/>
    </location>
    <ligand>
        <name>FAD</name>
        <dbReference type="ChEBI" id="CHEBI:57692"/>
    </ligand>
</feature>
<dbReference type="PRINTS" id="PR00368">
    <property type="entry name" value="FADPNR"/>
</dbReference>
<evidence type="ECO:0000256" key="3">
    <source>
        <dbReference type="ARBA" id="ARBA00022827"/>
    </source>
</evidence>
<comment type="cofactor">
    <cofactor evidence="5">
        <name>FAD</name>
        <dbReference type="ChEBI" id="CHEBI:57692"/>
    </cofactor>
    <text evidence="5">Binds 1 FAD per subunit.</text>
</comment>
<reference evidence="10 11" key="1">
    <citation type="submission" date="2017-04" db="EMBL/GenBank/DDBJ databases">
        <title>Comparative genome analysis of Subtercola boreus.</title>
        <authorList>
            <person name="Cho Y.-J."/>
            <person name="Cho A."/>
            <person name="Kim O.-S."/>
            <person name="Lee J.-I."/>
        </authorList>
    </citation>
    <scope>NUCLEOTIDE SEQUENCE [LARGE SCALE GENOMIC DNA]</scope>
    <source>
        <strain evidence="10 11">P28004</strain>
    </source>
</reference>
<organism evidence="10 11">
    <name type="scientific">Subtercola boreus</name>
    <dbReference type="NCBI Taxonomy" id="120213"/>
    <lineage>
        <taxon>Bacteria</taxon>
        <taxon>Bacillati</taxon>
        <taxon>Actinomycetota</taxon>
        <taxon>Actinomycetes</taxon>
        <taxon>Micrococcales</taxon>
        <taxon>Microbacteriaceae</taxon>
        <taxon>Subtercola</taxon>
    </lineage>
</organism>
<gene>
    <name evidence="10" type="ORF">B7R25_09890</name>
</gene>
<evidence type="ECO:0000256" key="2">
    <source>
        <dbReference type="ARBA" id="ARBA00022630"/>
    </source>
</evidence>
<evidence type="ECO:0000256" key="4">
    <source>
        <dbReference type="ARBA" id="ARBA00023027"/>
    </source>
</evidence>
<evidence type="ECO:0000256" key="7">
    <source>
        <dbReference type="SAM" id="MobiDB-lite"/>
    </source>
</evidence>
<dbReference type="Pfam" id="PF07992">
    <property type="entry name" value="Pyr_redox_2"/>
    <property type="match status" value="1"/>
</dbReference>
<proteinExistence type="inferred from homology"/>
<dbReference type="GO" id="GO:0050660">
    <property type="term" value="F:flavin adenine dinucleotide binding"/>
    <property type="evidence" value="ECO:0007669"/>
    <property type="project" value="TreeGrafter"/>
</dbReference>
<dbReference type="Gene3D" id="3.30.390.30">
    <property type="match status" value="1"/>
</dbReference>
<keyword evidence="3 5" id="KW-0274">FAD</keyword>
<dbReference type="AlphaFoldDB" id="A0A3E0WA07"/>
<dbReference type="InterPro" id="IPR004099">
    <property type="entry name" value="Pyr_nucl-diS_OxRdtase_dimer"/>
</dbReference>
<comment type="similarity">
    <text evidence="1">Belongs to the class-I pyridine nucleotide-disulfide oxidoreductase family.</text>
</comment>
<protein>
    <submittedName>
        <fullName evidence="10">Pyridine nucleotide-disulfide oxidoreductase</fullName>
    </submittedName>
</protein>
<evidence type="ECO:0000256" key="5">
    <source>
        <dbReference type="PIRSR" id="PIRSR000350-3"/>
    </source>
</evidence>
<dbReference type="SUPFAM" id="SSF55424">
    <property type="entry name" value="FAD/NAD-linked reductases, dimerisation (C-terminal) domain"/>
    <property type="match status" value="1"/>
</dbReference>
<dbReference type="GO" id="GO:0004148">
    <property type="term" value="F:dihydrolipoyl dehydrogenase (NADH) activity"/>
    <property type="evidence" value="ECO:0007669"/>
    <property type="project" value="TreeGrafter"/>
</dbReference>
<keyword evidence="2" id="KW-0285">Flavoprotein</keyword>
<evidence type="ECO:0000259" key="9">
    <source>
        <dbReference type="Pfam" id="PF07992"/>
    </source>
</evidence>
<accession>A0A3E0WA07</accession>
<dbReference type="Proteomes" id="UP000257080">
    <property type="component" value="Unassembled WGS sequence"/>
</dbReference>
<dbReference type="Gene3D" id="3.50.50.60">
    <property type="entry name" value="FAD/NAD(P)-binding domain"/>
    <property type="match status" value="2"/>
</dbReference>
<feature type="domain" description="FAD/NAD(P)-binding" evidence="9">
    <location>
        <begin position="32"/>
        <end position="352"/>
    </location>
</feature>
<feature type="binding site" evidence="5">
    <location>
        <position position="296"/>
    </location>
    <ligand>
        <name>NAD(+)</name>
        <dbReference type="ChEBI" id="CHEBI:57540"/>
    </ligand>
</feature>
<sequence>MTPTDSASTDSAGTDSGTETTGPGTGTTATTFDVIVIGAGAVGENVADRAAQGGLSTAIVEAELVGGECSYWACMPSKALLRSGSVLRQAQAVGGAREAVTGELDVQAVLNRRNTTVNDFKDDSQAEWVAGAGITLVRGHARFTGTKSLSVTDARGTVTHLTAKHAIVVSTGSAALLPDIPGLADSAPWTSREATSAQSIPARLAVLGGGVVGAEMATAYSSLGSTVTVLSRSELLGNQEPFAGELVHEALVGLGADVRVGVSATSVSRNGSGGEVTLTLDDGSTLVVDELLVAIGRVPNTGDLGLDTIGLEPNSWLDVDDTLLVVDADEKPLEGEWLYATGDVNHRALLTHQGKYQARAAGDVIVARALGKPLSTAPWGAHVATADHEAVPQVTFTDPEVASVGLTKAAAEKAGYTVKAVDYDMANVAGASVSSDTYKGMARMVVDEKRQVLLGATFVGPDVAELLHSATIAVVGEVPLNRLWHAVPSYPTVSEVWLRLLETYGRDASSH</sequence>
<name>A0A3E0WA07_9MICO</name>
<keyword evidence="5" id="KW-0547">Nucleotide-binding</keyword>